<feature type="signal peptide" evidence="5">
    <location>
        <begin position="1"/>
        <end position="20"/>
    </location>
</feature>
<dbReference type="SUPFAM" id="SSF53756">
    <property type="entry name" value="UDP-Glycosyltransferase/glycogen phosphorylase"/>
    <property type="match status" value="2"/>
</dbReference>
<dbReference type="AlphaFoldDB" id="A0ABD0SAE4"/>
<reference evidence="6 7" key="1">
    <citation type="submission" date="2024-06" db="EMBL/GenBank/DDBJ databases">
        <title>A chromosome-level genome assembly of beet webworm, Loxostege sticticalis.</title>
        <authorList>
            <person name="Zhang Y."/>
        </authorList>
    </citation>
    <scope>NUCLEOTIDE SEQUENCE [LARGE SCALE GENOMIC DNA]</scope>
    <source>
        <strain evidence="6">AQ028</strain>
        <tissue evidence="6">Male pupae</tissue>
    </source>
</reference>
<evidence type="ECO:0000256" key="2">
    <source>
        <dbReference type="ARBA" id="ARBA00022676"/>
    </source>
</evidence>
<keyword evidence="4" id="KW-0812">Transmembrane</keyword>
<keyword evidence="2" id="KW-0328">Glycosyltransferase</keyword>
<evidence type="ECO:0000313" key="6">
    <source>
        <dbReference type="EMBL" id="KAL0810777.1"/>
    </source>
</evidence>
<evidence type="ECO:0000256" key="4">
    <source>
        <dbReference type="SAM" id="Phobius"/>
    </source>
</evidence>
<feature type="transmembrane region" description="Helical" evidence="4">
    <location>
        <begin position="881"/>
        <end position="904"/>
    </location>
</feature>
<evidence type="ECO:0000256" key="3">
    <source>
        <dbReference type="ARBA" id="ARBA00022679"/>
    </source>
</evidence>
<dbReference type="GO" id="GO:0016757">
    <property type="term" value="F:glycosyltransferase activity"/>
    <property type="evidence" value="ECO:0007669"/>
    <property type="project" value="UniProtKB-KW"/>
</dbReference>
<keyword evidence="4" id="KW-0472">Membrane</keyword>
<dbReference type="Gene3D" id="3.40.50.2000">
    <property type="entry name" value="Glycogen Phosphorylase B"/>
    <property type="match status" value="4"/>
</dbReference>
<protein>
    <recommendedName>
        <fullName evidence="8">UDP-glycosyltransferase</fullName>
    </recommendedName>
</protein>
<comment type="caution">
    <text evidence="6">The sequence shown here is derived from an EMBL/GenBank/DDBJ whole genome shotgun (WGS) entry which is preliminary data.</text>
</comment>
<keyword evidence="5" id="KW-0732">Signal</keyword>
<keyword evidence="4" id="KW-1133">Transmembrane helix</keyword>
<dbReference type="CDD" id="cd03784">
    <property type="entry name" value="GT1_Gtf-like"/>
    <property type="match status" value="2"/>
</dbReference>
<dbReference type="InterPro" id="IPR002213">
    <property type="entry name" value="UDP_glucos_trans"/>
</dbReference>
<gene>
    <name evidence="6" type="ORF">ABMA28_010094</name>
</gene>
<evidence type="ECO:0000256" key="5">
    <source>
        <dbReference type="SAM" id="SignalP"/>
    </source>
</evidence>
<organism evidence="6 7">
    <name type="scientific">Loxostege sticticalis</name>
    <name type="common">Beet webworm moth</name>
    <dbReference type="NCBI Taxonomy" id="481309"/>
    <lineage>
        <taxon>Eukaryota</taxon>
        <taxon>Metazoa</taxon>
        <taxon>Ecdysozoa</taxon>
        <taxon>Arthropoda</taxon>
        <taxon>Hexapoda</taxon>
        <taxon>Insecta</taxon>
        <taxon>Pterygota</taxon>
        <taxon>Neoptera</taxon>
        <taxon>Endopterygota</taxon>
        <taxon>Lepidoptera</taxon>
        <taxon>Glossata</taxon>
        <taxon>Ditrysia</taxon>
        <taxon>Pyraloidea</taxon>
        <taxon>Crambidae</taxon>
        <taxon>Pyraustinae</taxon>
        <taxon>Loxostege</taxon>
    </lineage>
</organism>
<comment type="similarity">
    <text evidence="1">Belongs to the UDP-glycosyltransferase family.</text>
</comment>
<feature type="chain" id="PRO_5044815597" description="UDP-glycosyltransferase" evidence="5">
    <location>
        <begin position="21"/>
        <end position="917"/>
    </location>
</feature>
<dbReference type="InterPro" id="IPR050271">
    <property type="entry name" value="UDP-glycosyltransferase"/>
</dbReference>
<dbReference type="Proteomes" id="UP001549921">
    <property type="component" value="Unassembled WGS sequence"/>
</dbReference>
<dbReference type="EMBL" id="JBEDNZ010000025">
    <property type="protein sequence ID" value="KAL0810777.1"/>
    <property type="molecule type" value="Genomic_DNA"/>
</dbReference>
<evidence type="ECO:0000256" key="1">
    <source>
        <dbReference type="ARBA" id="ARBA00009995"/>
    </source>
</evidence>
<dbReference type="FunFam" id="3.40.50.2000:FF:000021">
    <property type="entry name" value="UDP-glucuronosyltransferase"/>
    <property type="match status" value="2"/>
</dbReference>
<keyword evidence="3" id="KW-0808">Transferase</keyword>
<proteinExistence type="inferred from homology"/>
<dbReference type="PROSITE" id="PS00375">
    <property type="entry name" value="UDPGT"/>
    <property type="match status" value="1"/>
</dbReference>
<dbReference type="Pfam" id="PF00201">
    <property type="entry name" value="UDPGT"/>
    <property type="match status" value="2"/>
</dbReference>
<evidence type="ECO:0008006" key="8">
    <source>
        <dbReference type="Google" id="ProtNLM"/>
    </source>
</evidence>
<accession>A0ABD0SAE4</accession>
<sequence length="917" mass="104517">MSRLLSFLFYVIYLTSVCEAARILALYPTPSISHQVVFRPLTLELAKQGHEVVVITTDPIFPKGNAPANLTEIDVHDHSYDVWRKLITKLGNKVGVNQLIQISTFLVEEQLKTHEVQKILKDKSRKFDLIIVEAFIDVALGLSHFYKAPVIQFSSAAAFPNTLEIYGAATHPLFYPSPTHKRFHDLTLWEKLYELYDEYTIKRFFIENDEFVTRVMKRMFGEDTPDIKQLRSNVDMLFLNVHSFWDFNRPVPPNVVYLGGMHQNPAKELPKDLQEYLDSSKNGVIYVSFGTNVDPALFPPETIQILVNVFSKLSYNILWKWNQDELPGRSPNIKISKWLPQSDLLKHPNIKMFITQCGLQSTDEAITAGVPLLGMPVFGDQPFNAEQYIAHGIGVRVDIETVTEEKLNKGINKILQDDSAGARILAYYPTPSISHQVAFRPLSLELAKRGHEVVVITADPIFPNGNTPGNLTEIDLHDLSYNLFRKMLSDGLFTGRGQNELFVTSVKLMTVLIEEQMKSNAVQEILKDTSKTFDLVIVEAYLEATLGLSHLYKVPVIQFGSGGGLSNTLQVFGAATHPLLYPSFLRRKINNRTLWEKVIELYDEFEYNRLLPDQEVFITEVMSRVFGPDVPKLEELRKNVDMIFLNVHSFWDFNRPVPPNVVYLGGIHQKPAKELPTDLQEYLDSSKNGVIYVSFGSNVDPAFFPPETIQLLVNVFSKLPYDVLFKWNLDELPGRTPNIRISKWLPQSDLLRHPKIKLFITQCGLQSTDEAITAGVPLLGIPIVADQEYNSEQYLYHGIGVIVDIGTITEETLNKGINTILQDESYRNNILRLRSRMLDQPQTPLERAVWWTEYVIRHSGARHLRASAANMSWHQYYELELVIYLVLAVLTALTLACSVIYCLLKKVFGFERKVKKN</sequence>
<dbReference type="PANTHER" id="PTHR48043">
    <property type="entry name" value="EG:EG0003.4 PROTEIN-RELATED"/>
    <property type="match status" value="1"/>
</dbReference>
<evidence type="ECO:0000313" key="7">
    <source>
        <dbReference type="Proteomes" id="UP001549921"/>
    </source>
</evidence>
<dbReference type="InterPro" id="IPR035595">
    <property type="entry name" value="UDP_glycos_trans_CS"/>
</dbReference>
<name>A0ABD0SAE4_LOXSC</name>
<dbReference type="PANTHER" id="PTHR48043:SF159">
    <property type="entry name" value="EG:EG0003.4 PROTEIN-RELATED"/>
    <property type="match status" value="1"/>
</dbReference>